<feature type="non-terminal residue" evidence="1">
    <location>
        <position position="1"/>
    </location>
</feature>
<evidence type="ECO:0000313" key="1">
    <source>
        <dbReference type="EMBL" id="CAF4530108.1"/>
    </source>
</evidence>
<comment type="caution">
    <text evidence="1">The sequence shown here is derived from an EMBL/GenBank/DDBJ whole genome shotgun (WGS) entry which is preliminary data.</text>
</comment>
<accession>A0A8S2Y7Q5</accession>
<evidence type="ECO:0000313" key="2">
    <source>
        <dbReference type="Proteomes" id="UP000682733"/>
    </source>
</evidence>
<protein>
    <submittedName>
        <fullName evidence="1">Uncharacterized protein</fullName>
    </submittedName>
</protein>
<organism evidence="1 2">
    <name type="scientific">Didymodactylos carnosus</name>
    <dbReference type="NCBI Taxonomy" id="1234261"/>
    <lineage>
        <taxon>Eukaryota</taxon>
        <taxon>Metazoa</taxon>
        <taxon>Spiralia</taxon>
        <taxon>Gnathifera</taxon>
        <taxon>Rotifera</taxon>
        <taxon>Eurotatoria</taxon>
        <taxon>Bdelloidea</taxon>
        <taxon>Philodinida</taxon>
        <taxon>Philodinidae</taxon>
        <taxon>Didymodactylos</taxon>
    </lineage>
</organism>
<gene>
    <name evidence="1" type="ORF">TMI583_LOCUS49023</name>
</gene>
<name>A0A8S2Y7Q5_9BILA</name>
<dbReference type="EMBL" id="CAJOBA010103885">
    <property type="protein sequence ID" value="CAF4530108.1"/>
    <property type="molecule type" value="Genomic_DNA"/>
</dbReference>
<reference evidence="1" key="1">
    <citation type="submission" date="2021-02" db="EMBL/GenBank/DDBJ databases">
        <authorList>
            <person name="Nowell W R."/>
        </authorList>
    </citation>
    <scope>NUCLEOTIDE SEQUENCE</scope>
</reference>
<proteinExistence type="predicted"/>
<sequence length="185" mass="22214">LLKRIKIHEYISSMKVDDDDTVELFLALSKLTLQASLYINEKQHQFTWIQLIKMAKTVSFTLLIKKYIVYAQVFEQFPFDVQAFIYSISSTSKFPLQAIYYYAEKLNLKQEELWYQFLSLFEKGFKKGQIQYDNNDIASLLKYISRDDNLFVQYCTVYFDNAKINDKWQVFMLLCEKDYHLDLYI</sequence>
<dbReference type="AlphaFoldDB" id="A0A8S2Y7Q5"/>
<feature type="non-terminal residue" evidence="1">
    <location>
        <position position="185"/>
    </location>
</feature>
<dbReference type="Proteomes" id="UP000682733">
    <property type="component" value="Unassembled WGS sequence"/>
</dbReference>